<dbReference type="InterPro" id="IPR036705">
    <property type="entry name" value="Ribosyl_crysJ1_sf"/>
</dbReference>
<evidence type="ECO:0000256" key="10">
    <source>
        <dbReference type="ARBA" id="ARBA00043193"/>
    </source>
</evidence>
<reference evidence="15" key="1">
    <citation type="submission" date="2017-02" db="UniProtKB">
        <authorList>
            <consortium name="WormBaseParasite"/>
        </authorList>
    </citation>
    <scope>IDENTIFICATION</scope>
</reference>
<comment type="similarity">
    <text evidence="1">Belongs to the ADP-ribosylglycohydrolase family.</text>
</comment>
<evidence type="ECO:0000256" key="4">
    <source>
        <dbReference type="ARBA" id="ARBA00041057"/>
    </source>
</evidence>
<keyword evidence="12" id="KW-0479">Metal-binding</keyword>
<accession>A0A0N5CSM3</accession>
<feature type="binding site" evidence="12">
    <location>
        <position position="285"/>
    </location>
    <ligand>
        <name>Mg(2+)</name>
        <dbReference type="ChEBI" id="CHEBI:18420"/>
        <label>1</label>
    </ligand>
</feature>
<comment type="cofactor">
    <cofactor evidence="12">
        <name>Mg(2+)</name>
        <dbReference type="ChEBI" id="CHEBI:18420"/>
    </cofactor>
    <text evidence="12">Binds 2 magnesium ions per subunit.</text>
</comment>
<feature type="binding site" evidence="12">
    <location>
        <position position="288"/>
    </location>
    <ligand>
        <name>Mg(2+)</name>
        <dbReference type="ChEBI" id="CHEBI:18420"/>
        <label>1</label>
    </ligand>
</feature>
<dbReference type="OMA" id="PGTWTDD"/>
<dbReference type="GO" id="GO:0005739">
    <property type="term" value="C:mitochondrion"/>
    <property type="evidence" value="ECO:0007669"/>
    <property type="project" value="TreeGrafter"/>
</dbReference>
<feature type="binding site" evidence="12">
    <location>
        <position position="63"/>
    </location>
    <ligand>
        <name>Mg(2+)</name>
        <dbReference type="ChEBI" id="CHEBI:18420"/>
        <label>1</label>
    </ligand>
</feature>
<dbReference type="SUPFAM" id="SSF101478">
    <property type="entry name" value="ADP-ribosylglycohydrolase"/>
    <property type="match status" value="1"/>
</dbReference>
<dbReference type="AlphaFoldDB" id="A0A0N5CSM3"/>
<keyword evidence="14" id="KW-1185">Reference proteome</keyword>
<organism evidence="15">
    <name type="scientific">Thelazia callipaeda</name>
    <name type="common">Oriental eyeworm</name>
    <name type="synonym">Parasitic nematode</name>
    <dbReference type="NCBI Taxonomy" id="103827"/>
    <lineage>
        <taxon>Eukaryota</taxon>
        <taxon>Metazoa</taxon>
        <taxon>Ecdysozoa</taxon>
        <taxon>Nematoda</taxon>
        <taxon>Chromadorea</taxon>
        <taxon>Rhabditida</taxon>
        <taxon>Spirurina</taxon>
        <taxon>Spiruromorpha</taxon>
        <taxon>Thelazioidea</taxon>
        <taxon>Thelaziidae</taxon>
        <taxon>Thelazia</taxon>
    </lineage>
</organism>
<dbReference type="STRING" id="103827.A0A0N5CSM3"/>
<evidence type="ECO:0000256" key="5">
    <source>
        <dbReference type="ARBA" id="ARBA00042398"/>
    </source>
</evidence>
<keyword evidence="12" id="KW-0460">Magnesium</keyword>
<dbReference type="GO" id="GO:0005634">
    <property type="term" value="C:nucleus"/>
    <property type="evidence" value="ECO:0007669"/>
    <property type="project" value="TreeGrafter"/>
</dbReference>
<evidence type="ECO:0000313" key="15">
    <source>
        <dbReference type="WBParaSite" id="TCLT_0000322601-mRNA-1"/>
    </source>
</evidence>
<name>A0A0N5CSM3_THECL</name>
<dbReference type="EC" id="3.2.1.143" evidence="2"/>
<reference evidence="13 14" key="2">
    <citation type="submission" date="2018-11" db="EMBL/GenBank/DDBJ databases">
        <authorList>
            <consortium name="Pathogen Informatics"/>
        </authorList>
    </citation>
    <scope>NUCLEOTIDE SEQUENCE [LARGE SCALE GENOMIC DNA]</scope>
</reference>
<dbReference type="EMBL" id="UYYF01001142">
    <property type="protein sequence ID" value="VDM99587.1"/>
    <property type="molecule type" value="Genomic_DNA"/>
</dbReference>
<evidence type="ECO:0000256" key="2">
    <source>
        <dbReference type="ARBA" id="ARBA00012255"/>
    </source>
</evidence>
<dbReference type="Proteomes" id="UP000276776">
    <property type="component" value="Unassembled WGS sequence"/>
</dbReference>
<evidence type="ECO:0000256" key="7">
    <source>
        <dbReference type="ARBA" id="ARBA00042722"/>
    </source>
</evidence>
<dbReference type="InterPro" id="IPR005502">
    <property type="entry name" value="Ribosyl_crysJ1"/>
</dbReference>
<evidence type="ECO:0000313" key="14">
    <source>
        <dbReference type="Proteomes" id="UP000276776"/>
    </source>
</evidence>
<dbReference type="OrthoDB" id="410104at2759"/>
<dbReference type="Gene3D" id="1.10.4080.10">
    <property type="entry name" value="ADP-ribosylation/Crystallin J1"/>
    <property type="match status" value="1"/>
</dbReference>
<dbReference type="WBParaSite" id="TCLT_0000322601-mRNA-1">
    <property type="protein sequence ID" value="TCLT_0000322601-mRNA-1"/>
    <property type="gene ID" value="TCLT_0000322601"/>
</dbReference>
<evidence type="ECO:0000256" key="6">
    <source>
        <dbReference type="ARBA" id="ARBA00042471"/>
    </source>
</evidence>
<dbReference type="GO" id="GO:0046872">
    <property type="term" value="F:metal ion binding"/>
    <property type="evidence" value="ECO:0007669"/>
    <property type="project" value="UniProtKB-KW"/>
</dbReference>
<evidence type="ECO:0000256" key="3">
    <source>
        <dbReference type="ARBA" id="ARBA00022801"/>
    </source>
</evidence>
<feature type="binding site" evidence="12">
    <location>
        <position position="64"/>
    </location>
    <ligand>
        <name>Mg(2+)</name>
        <dbReference type="ChEBI" id="CHEBI:18420"/>
        <label>1</label>
    </ligand>
</feature>
<dbReference type="GO" id="GO:0004649">
    <property type="term" value="F:poly(ADP-ribose) glycohydrolase activity"/>
    <property type="evidence" value="ECO:0007669"/>
    <property type="project" value="UniProtKB-EC"/>
</dbReference>
<evidence type="ECO:0000313" key="13">
    <source>
        <dbReference type="EMBL" id="VDM99587.1"/>
    </source>
</evidence>
<feature type="binding site" evidence="12">
    <location>
        <position position="287"/>
    </location>
    <ligand>
        <name>Mg(2+)</name>
        <dbReference type="ChEBI" id="CHEBI:18420"/>
        <label>1</label>
    </ligand>
</feature>
<evidence type="ECO:0000256" key="9">
    <source>
        <dbReference type="ARBA" id="ARBA00043187"/>
    </source>
</evidence>
<dbReference type="InterPro" id="IPR050792">
    <property type="entry name" value="ADP-ribosylglycohydrolase"/>
</dbReference>
<evidence type="ECO:0000256" key="8">
    <source>
        <dbReference type="ARBA" id="ARBA00042850"/>
    </source>
</evidence>
<evidence type="ECO:0000256" key="12">
    <source>
        <dbReference type="PIRSR" id="PIRSR605502-1"/>
    </source>
</evidence>
<proteinExistence type="inferred from homology"/>
<comment type="catalytic activity">
    <reaction evidence="11">
        <text>alpha-NAD(+) + H2O = ADP-D-ribose + nicotinamide + H(+)</text>
        <dbReference type="Rhea" id="RHEA:68792"/>
        <dbReference type="ChEBI" id="CHEBI:15377"/>
        <dbReference type="ChEBI" id="CHEBI:15378"/>
        <dbReference type="ChEBI" id="CHEBI:17154"/>
        <dbReference type="ChEBI" id="CHEBI:57967"/>
        <dbReference type="ChEBI" id="CHEBI:77017"/>
    </reaction>
</comment>
<dbReference type="PANTHER" id="PTHR16222">
    <property type="entry name" value="ADP-RIBOSYLGLYCOHYDROLASE"/>
    <property type="match status" value="1"/>
</dbReference>
<protein>
    <recommendedName>
        <fullName evidence="4">ADP-ribosylhydrolase ARH3</fullName>
        <ecNumber evidence="2">3.2.1.143</ecNumber>
    </recommendedName>
    <alternativeName>
        <fullName evidence="5">ADP-ribose glycohydrolase ARH3</fullName>
    </alternativeName>
    <alternativeName>
        <fullName evidence="6">ADP-ribosylhydrolase 3</fullName>
    </alternativeName>
    <alternativeName>
        <fullName evidence="9">O-acetyl-ADP-ribose deacetylase ARH3</fullName>
    </alternativeName>
    <alternativeName>
        <fullName evidence="10">Poly(ADP-ribose) glycohydrolase ARH3</fullName>
    </alternativeName>
    <alternativeName>
        <fullName evidence="8">[Protein ADP-ribosylarginine] hydrolase-like protein 2</fullName>
    </alternativeName>
    <alternativeName>
        <fullName evidence="7">[Protein ADP-ribosylserine] hydrolase</fullName>
    </alternativeName>
</protein>
<sequence length="341" mass="37578">MQCTTKRALGCLYGQVIGDSLGSRYEFQSASTVQRMILSDSVGSFLPMLGGGPLNLRPGQVTDDSEMALSLASSIIRCNSFNAADIACSYVYWAQSKPLDIGKATHNALTIGKQLSSKWHDELIYKEKELIHQEVIKNVKDYNVGSLSNGCLMRISPLAIYSINNKSTEQVEEMVRMDCSLTHYEEDTKQAAFSYVTAIRNLLIGKSNKEAYEAALNVVKSTRIRDHLLTAQEKPVPVNTGKRFVNGDREGMGYIGVALQSAFYELLHGTSFEKSVISAISRGGDTDTNGAIVGALTGARFGIDLIPKEWVNTIKKSSPRDNFRDIDYNVEQVVDKLLKIV</sequence>
<evidence type="ECO:0000256" key="11">
    <source>
        <dbReference type="ARBA" id="ARBA00049015"/>
    </source>
</evidence>
<keyword evidence="3" id="KW-0378">Hydrolase</keyword>
<evidence type="ECO:0000256" key="1">
    <source>
        <dbReference type="ARBA" id="ARBA00010702"/>
    </source>
</evidence>
<gene>
    <name evidence="13" type="ORF">TCLT_LOCUS3224</name>
</gene>
<feature type="binding site" evidence="12">
    <location>
        <position position="62"/>
    </location>
    <ligand>
        <name>Mg(2+)</name>
        <dbReference type="ChEBI" id="CHEBI:18420"/>
        <label>1</label>
    </ligand>
</feature>
<dbReference type="PANTHER" id="PTHR16222:SF24">
    <property type="entry name" value="ADP-RIBOSYLHYDROLASE ARH3"/>
    <property type="match status" value="1"/>
</dbReference>
<dbReference type="Pfam" id="PF03747">
    <property type="entry name" value="ADP_ribosyl_GH"/>
    <property type="match status" value="1"/>
</dbReference>